<dbReference type="Pfam" id="PF13538">
    <property type="entry name" value="UvrD_C_2"/>
    <property type="match status" value="1"/>
</dbReference>
<keyword evidence="1" id="KW-0547">Nucleotide-binding</keyword>
<dbReference type="GO" id="GO:0005524">
    <property type="term" value="F:ATP binding"/>
    <property type="evidence" value="ECO:0007669"/>
    <property type="project" value="UniProtKB-KW"/>
</dbReference>
<dbReference type="CDD" id="cd17933">
    <property type="entry name" value="DEXSc_RecD-like"/>
    <property type="match status" value="1"/>
</dbReference>
<dbReference type="Gene3D" id="3.40.50.300">
    <property type="entry name" value="P-loop containing nucleotide triphosphate hydrolases"/>
    <property type="match status" value="2"/>
</dbReference>
<dbReference type="AlphaFoldDB" id="A0A364WS71"/>
<dbReference type="GO" id="GO:0003678">
    <property type="term" value="F:DNA helicase activity"/>
    <property type="evidence" value="ECO:0007669"/>
    <property type="project" value="UniProtKB-ARBA"/>
</dbReference>
<evidence type="ECO:0000256" key="2">
    <source>
        <dbReference type="ARBA" id="ARBA00022840"/>
    </source>
</evidence>
<dbReference type="EMBL" id="CP043450">
    <property type="protein sequence ID" value="QEM13703.1"/>
    <property type="molecule type" value="Genomic_DNA"/>
</dbReference>
<dbReference type="Proteomes" id="UP000250557">
    <property type="component" value="Chromosome"/>
</dbReference>
<dbReference type="OrthoDB" id="9803432at2"/>
<dbReference type="CDD" id="cd18809">
    <property type="entry name" value="SF1_C_RecD"/>
    <property type="match status" value="1"/>
</dbReference>
<evidence type="ECO:0000313" key="4">
    <source>
        <dbReference type="EMBL" id="QEM06186.1"/>
    </source>
</evidence>
<dbReference type="EMBL" id="CP043451">
    <property type="protein sequence ID" value="QEM06186.1"/>
    <property type="molecule type" value="Genomic_DNA"/>
</dbReference>
<dbReference type="Proteomes" id="UP000251402">
    <property type="component" value="Chromosome"/>
</dbReference>
<dbReference type="PANTHER" id="PTHR43788">
    <property type="entry name" value="DNA2/NAM7 HELICASE FAMILY MEMBER"/>
    <property type="match status" value="1"/>
</dbReference>
<evidence type="ECO:0000256" key="1">
    <source>
        <dbReference type="ARBA" id="ARBA00022741"/>
    </source>
</evidence>
<dbReference type="SUPFAM" id="SSF52540">
    <property type="entry name" value="P-loop containing nucleoside triphosphate hydrolases"/>
    <property type="match status" value="1"/>
</dbReference>
<keyword evidence="7" id="KW-1185">Reference proteome</keyword>
<evidence type="ECO:0000313" key="6">
    <source>
        <dbReference type="Proteomes" id="UP000250557"/>
    </source>
</evidence>
<dbReference type="InterPro" id="IPR027785">
    <property type="entry name" value="UvrD-like_helicase_C"/>
</dbReference>
<dbReference type="KEGG" id="mrub:DEO27_028045"/>
<sequence length="1225" mass="143131">MHLTVRMAWHDNKWNGKVCCDPASNTYCTGVHSLLSGRIEKRKNTTYEQSDGVRGEYVAKNFTPGNVPPCYWSINAFGDQDIPVEHQHAFDSIEQRIPETLRKYSVITWPFKLSFVHGKESKALHGNYWPDLDQRIDNYIQKFIPKQSVLFFYANYDNPVSGDDMKYLILGCSLVSELPVPQHYDLSDEEVADWRAPGKKFKDGNWQDDETMKNFPTMNWMLQFSHDPESALLLPYHEYLAYTDAHPDAASLLEDIKVVADEESLIKGFKYVSMDIDDDKCLYLLYKIRKAILKIQDHNQVVVKTDYEAEQEKIEKLIRGVWEKRGIYPALAHVLNYLIEDKKKADELAKIIRFNANNDYDLQKIFDSILAEDFPGYLMPFEDTLLDLAESQQFKKYHKSFSKLSLFILTEHQVNKIIKDKPLLKIIEENPYILYEEYEPDEDNLDIPDMQDEPIDVFKVDMGMIPDTNFMTRHRKMQRLKEDSPQRLRSVIINYLWQISSQGHCYSSAKETLDNLYEYPLIYKSGIKLDDEAILLLDDYYKAHFLEKLYIEESKKEKYIYLKIVKQAEAYVEETITTLMNRKTAYRGNIDIAKHIKSSLAKLAEIVKTTEQVEIFTNERKQLYQNVFEKALFVLTGKPGAGKTYETSKVIEHLNSLGEEVVILAPTGKAALRLTENIKAHTTLEGIEAKTIDSYIYHKGFGYLNDNWDAAFELDDEDKIRIDNLVIDESSMLDLNKLSILFSIICINEQYPKRVILVGDENQLPPIGMGKPFHDMITYLKSDDRLAAQYYIHLTSNCRQENDENILELAEAFTEKTRCYEQAFNLIDSGEGKKSKGLYVYKWPNEEVLHQKVLTALEEVFTLEIPAPIPEDHFPKLNLLFKLYDSGYVNNQNLKWRDVLQLESFQVLTPYRTDYFGTVGINRLIQGQYRYVDTRGKEEDVFRQSEKIIRLNNWYWGYGTNRRLALSNGSMGVVNYKYKKTKNWWKQEKQYFFRDADRILNSIDDQENFDLGYAITVHKSQGSDFRNVFMIIPKKTALLNKELLYTALTRSKFRLFIFIQETGENLLMKAKKTSALLPRRTSIFRKPEIKVGKFSPEPGITVSSKIELIIYQALQKSGLNFKYEFPLEIPGLLYKIHPDFTIYLQNGKTIYWEHLGMLDLRKYWNDWQERKGQFIGDNKFDDLVTTDDLEGVDMKKLNEVIDDIKHLNLKKTSGNRFSDHHYELN</sequence>
<name>A0A364WS71_9SPHI</name>
<keyword evidence="2" id="KW-0067">ATP-binding</keyword>
<evidence type="ECO:0000313" key="5">
    <source>
        <dbReference type="EMBL" id="QEM13703.1"/>
    </source>
</evidence>
<dbReference type="Pfam" id="PF13604">
    <property type="entry name" value="AAA_30"/>
    <property type="match status" value="1"/>
</dbReference>
<evidence type="ECO:0000313" key="7">
    <source>
        <dbReference type="Proteomes" id="UP000251402"/>
    </source>
</evidence>
<dbReference type="InterPro" id="IPR027417">
    <property type="entry name" value="P-loop_NTPase"/>
</dbReference>
<protein>
    <submittedName>
        <fullName evidence="5">AAA family ATPase</fullName>
    </submittedName>
</protein>
<evidence type="ECO:0000259" key="3">
    <source>
        <dbReference type="Pfam" id="PF13538"/>
    </source>
</evidence>
<gene>
    <name evidence="5" type="ORF">DEO27_028045</name>
    <name evidence="4" type="ORF">DIU31_022690</name>
</gene>
<organism evidence="5 7">
    <name type="scientific">Mucilaginibacter rubeus</name>
    <dbReference type="NCBI Taxonomy" id="2027860"/>
    <lineage>
        <taxon>Bacteria</taxon>
        <taxon>Pseudomonadati</taxon>
        <taxon>Bacteroidota</taxon>
        <taxon>Sphingobacteriia</taxon>
        <taxon>Sphingobacteriales</taxon>
        <taxon>Sphingobacteriaceae</taxon>
        <taxon>Mucilaginibacter</taxon>
    </lineage>
</organism>
<accession>A0A364WS71</accession>
<dbReference type="PANTHER" id="PTHR43788:SF6">
    <property type="entry name" value="DNA HELICASE B"/>
    <property type="match status" value="1"/>
</dbReference>
<dbReference type="InterPro" id="IPR050534">
    <property type="entry name" value="Coronavir_polyprotein_1ab"/>
</dbReference>
<dbReference type="RefSeq" id="WP_112571080.1">
    <property type="nucleotide sequence ID" value="NZ_CP043450.1"/>
</dbReference>
<reference evidence="5 6" key="1">
    <citation type="submission" date="2019-08" db="EMBL/GenBank/DDBJ databases">
        <title>Comparative genome analysis confer to the adaptation heavy metal polluted environment.</title>
        <authorList>
            <person name="Li Y."/>
        </authorList>
    </citation>
    <scope>NUCLEOTIDE SEQUENCE [LARGE SCALE GENOMIC DNA]</scope>
    <source>
        <strain evidence="5">P1</strain>
        <strain evidence="4 6">P2</strain>
    </source>
</reference>
<dbReference type="Gene3D" id="2.30.30.940">
    <property type="match status" value="1"/>
</dbReference>
<proteinExistence type="predicted"/>
<feature type="domain" description="UvrD-like helicase C-terminal" evidence="3">
    <location>
        <begin position="1012"/>
        <end position="1057"/>
    </location>
</feature>